<feature type="transmembrane region" description="Helical" evidence="1">
    <location>
        <begin position="82"/>
        <end position="101"/>
    </location>
</feature>
<evidence type="ECO:0000313" key="2">
    <source>
        <dbReference type="EMBL" id="RAK56877.1"/>
    </source>
</evidence>
<dbReference type="AlphaFoldDB" id="A0A328AQJ2"/>
<dbReference type="Pfam" id="PF06170">
    <property type="entry name" value="DUF983"/>
    <property type="match status" value="1"/>
</dbReference>
<dbReference type="Proteomes" id="UP000249725">
    <property type="component" value="Unassembled WGS sequence"/>
</dbReference>
<feature type="transmembrane region" description="Helical" evidence="1">
    <location>
        <begin position="56"/>
        <end position="76"/>
    </location>
</feature>
<keyword evidence="1" id="KW-0812">Transmembrane</keyword>
<proteinExistence type="predicted"/>
<dbReference type="RefSeq" id="WP_111513310.1">
    <property type="nucleotide sequence ID" value="NZ_QFYR01000001.1"/>
</dbReference>
<dbReference type="InterPro" id="IPR009325">
    <property type="entry name" value="DUF983"/>
</dbReference>
<protein>
    <recommendedName>
        <fullName evidence="4">DUF983 domain-containing protein</fullName>
    </recommendedName>
</protein>
<accession>A0A328AQJ2</accession>
<keyword evidence="1" id="KW-0472">Membrane</keyword>
<dbReference type="OrthoDB" id="9799456at2"/>
<reference evidence="3" key="1">
    <citation type="submission" date="2018-05" db="EMBL/GenBank/DDBJ databases">
        <authorList>
            <person name="Li X."/>
        </authorList>
    </citation>
    <scope>NUCLEOTIDE SEQUENCE [LARGE SCALE GENOMIC DNA]</scope>
    <source>
        <strain evidence="3">YIM 73061</strain>
    </source>
</reference>
<keyword evidence="1" id="KW-1133">Transmembrane helix</keyword>
<evidence type="ECO:0000313" key="3">
    <source>
        <dbReference type="Proteomes" id="UP000249725"/>
    </source>
</evidence>
<sequence length="131" mass="14281">MAEIVHPLMPSLLRGLKGCCPNCGEGKLFWKYLKVNGRCEACDHDLARYPADDGPAYVTILLVGHLIVAPLFFFPIVWESSAWLSVPILLGALSVLTLLILPRVKGGWIGLMYALGVKDADHKLHTADAAD</sequence>
<gene>
    <name evidence="2" type="ORF">DJ018_02585</name>
</gene>
<evidence type="ECO:0000256" key="1">
    <source>
        <dbReference type="SAM" id="Phobius"/>
    </source>
</evidence>
<dbReference type="EMBL" id="QFYR01000001">
    <property type="protein sequence ID" value="RAK56877.1"/>
    <property type="molecule type" value="Genomic_DNA"/>
</dbReference>
<evidence type="ECO:0008006" key="4">
    <source>
        <dbReference type="Google" id="ProtNLM"/>
    </source>
</evidence>
<keyword evidence="3" id="KW-1185">Reference proteome</keyword>
<comment type="caution">
    <text evidence="2">The sequence shown here is derived from an EMBL/GenBank/DDBJ whole genome shotgun (WGS) entry which is preliminary data.</text>
</comment>
<name>A0A328AQJ2_9CAUL</name>
<organism evidence="2 3">
    <name type="scientific">Phenylobacterium deserti</name>
    <dbReference type="NCBI Taxonomy" id="1914756"/>
    <lineage>
        <taxon>Bacteria</taxon>
        <taxon>Pseudomonadati</taxon>
        <taxon>Pseudomonadota</taxon>
        <taxon>Alphaproteobacteria</taxon>
        <taxon>Caulobacterales</taxon>
        <taxon>Caulobacteraceae</taxon>
        <taxon>Phenylobacterium</taxon>
    </lineage>
</organism>